<dbReference type="EMBL" id="JRYR02000001">
    <property type="protein sequence ID" value="OHX65782.1"/>
    <property type="molecule type" value="Genomic_DNA"/>
</dbReference>
<organism evidence="2 3">
    <name type="scientific">Flammeovirga pacifica</name>
    <dbReference type="NCBI Taxonomy" id="915059"/>
    <lineage>
        <taxon>Bacteria</taxon>
        <taxon>Pseudomonadati</taxon>
        <taxon>Bacteroidota</taxon>
        <taxon>Cytophagia</taxon>
        <taxon>Cytophagales</taxon>
        <taxon>Flammeovirgaceae</taxon>
        <taxon>Flammeovirga</taxon>
    </lineage>
</organism>
<dbReference type="Proteomes" id="UP000179797">
    <property type="component" value="Unassembled WGS sequence"/>
</dbReference>
<sequence>MTGEKAVYRDEIYALTDSSFYLSRTGTEVPLSELSEIRRARILPRVIFGGSVFIGTGFLVSSAINRDEESVKAKDIQVYQGIAFYAIAIAMRPFFWKKYRLGKNSQAQILDVTIRKKP</sequence>
<keyword evidence="3" id="KW-1185">Reference proteome</keyword>
<feature type="transmembrane region" description="Helical" evidence="1">
    <location>
        <begin position="42"/>
        <end position="64"/>
    </location>
</feature>
<feature type="transmembrane region" description="Helical" evidence="1">
    <location>
        <begin position="76"/>
        <end position="95"/>
    </location>
</feature>
<keyword evidence="1" id="KW-1133">Transmembrane helix</keyword>
<dbReference type="AlphaFoldDB" id="A0A1S1YXP8"/>
<name>A0A1S1YXP8_FLAPC</name>
<accession>A0A1S1YXP8</accession>
<gene>
    <name evidence="2" type="ORF">NH26_05170</name>
</gene>
<reference evidence="2 3" key="1">
    <citation type="journal article" date="2012" name="Int. J. Syst. Evol. Microbiol.">
        <title>Flammeovirga pacifica sp. nov., isolated from deep-sea sediment.</title>
        <authorList>
            <person name="Xu H."/>
            <person name="Fu Y."/>
            <person name="Yang N."/>
            <person name="Ding Z."/>
            <person name="Lai Q."/>
            <person name="Zeng R."/>
        </authorList>
    </citation>
    <scope>NUCLEOTIDE SEQUENCE [LARGE SCALE GENOMIC DNA]</scope>
    <source>
        <strain evidence="3">DSM 24597 / LMG 26175 / WPAGA1</strain>
    </source>
</reference>
<proteinExistence type="predicted"/>
<protein>
    <submittedName>
        <fullName evidence="2">Uncharacterized protein</fullName>
    </submittedName>
</protein>
<keyword evidence="1" id="KW-0812">Transmembrane</keyword>
<evidence type="ECO:0000256" key="1">
    <source>
        <dbReference type="SAM" id="Phobius"/>
    </source>
</evidence>
<evidence type="ECO:0000313" key="2">
    <source>
        <dbReference type="EMBL" id="OHX65782.1"/>
    </source>
</evidence>
<comment type="caution">
    <text evidence="2">The sequence shown here is derived from an EMBL/GenBank/DDBJ whole genome shotgun (WGS) entry which is preliminary data.</text>
</comment>
<evidence type="ECO:0000313" key="3">
    <source>
        <dbReference type="Proteomes" id="UP000179797"/>
    </source>
</evidence>
<keyword evidence="1" id="KW-0472">Membrane</keyword>
<dbReference type="STRING" id="915059.NH26_05170"/>